<dbReference type="Proteomes" id="UP001224890">
    <property type="component" value="Unassembled WGS sequence"/>
</dbReference>
<feature type="region of interest" description="Disordered" evidence="2">
    <location>
        <begin position="1"/>
        <end position="26"/>
    </location>
</feature>
<feature type="compositionally biased region" description="Basic residues" evidence="2">
    <location>
        <begin position="1"/>
        <end position="10"/>
    </location>
</feature>
<sequence>MAPATSKKRSATASNPEPAAAPSRPSIQNNAAAANNTIPATQMAFGMSHIVIYQELMTMRRTLDDISRCQRKSDETEKNSETRLQELQPIPKRLDDLGAELNHHYAAAEEKIRKQEQELRALANRLFQSDEERAALGLKVEQLVAKQSLQATQEDPDNSRVVDRKRLRAVDGDEHISAPSEPQQQPKKPRINVSKPKHTAAPLPVTAPRSRPAKPKASKRAQTRFETFQIYKQCKMDAYFRAPHRKGNELRKFINDFIQGIEDDGISYTVQENLLERFSSVRKLKTRTGSRFIAIGNDLRWDDVCQVVDDPKLREFSG</sequence>
<dbReference type="AlphaFoldDB" id="A0AAJ0F0L9"/>
<feature type="compositionally biased region" description="Basic residues" evidence="2">
    <location>
        <begin position="187"/>
        <end position="198"/>
    </location>
</feature>
<accession>A0AAJ0F0L9</accession>
<reference evidence="3" key="1">
    <citation type="submission" date="2021-06" db="EMBL/GenBank/DDBJ databases">
        <title>Comparative genomics, transcriptomics and evolutionary studies reveal genomic signatures of adaptation to plant cell wall in hemibiotrophic fungi.</title>
        <authorList>
            <consortium name="DOE Joint Genome Institute"/>
            <person name="Baroncelli R."/>
            <person name="Diaz J.F."/>
            <person name="Benocci T."/>
            <person name="Peng M."/>
            <person name="Battaglia E."/>
            <person name="Haridas S."/>
            <person name="Andreopoulos W."/>
            <person name="Labutti K."/>
            <person name="Pangilinan J."/>
            <person name="Floch G.L."/>
            <person name="Makela M.R."/>
            <person name="Henrissat B."/>
            <person name="Grigoriev I.V."/>
            <person name="Crouch J.A."/>
            <person name="De Vries R.P."/>
            <person name="Sukno S.A."/>
            <person name="Thon M.R."/>
        </authorList>
    </citation>
    <scope>NUCLEOTIDE SEQUENCE</scope>
    <source>
        <strain evidence="3">CBS 193.32</strain>
    </source>
</reference>
<dbReference type="GeneID" id="85462708"/>
<protein>
    <submittedName>
        <fullName evidence="3">Uncharacterized protein</fullName>
    </submittedName>
</protein>
<comment type="caution">
    <text evidence="3">The sequence shown here is derived from an EMBL/GenBank/DDBJ whole genome shotgun (WGS) entry which is preliminary data.</text>
</comment>
<organism evidence="3 4">
    <name type="scientific">Colletotrichum godetiae</name>
    <dbReference type="NCBI Taxonomy" id="1209918"/>
    <lineage>
        <taxon>Eukaryota</taxon>
        <taxon>Fungi</taxon>
        <taxon>Dikarya</taxon>
        <taxon>Ascomycota</taxon>
        <taxon>Pezizomycotina</taxon>
        <taxon>Sordariomycetes</taxon>
        <taxon>Hypocreomycetidae</taxon>
        <taxon>Glomerellales</taxon>
        <taxon>Glomerellaceae</taxon>
        <taxon>Colletotrichum</taxon>
        <taxon>Colletotrichum acutatum species complex</taxon>
    </lineage>
</organism>
<evidence type="ECO:0000256" key="2">
    <source>
        <dbReference type="SAM" id="MobiDB-lite"/>
    </source>
</evidence>
<proteinExistence type="predicted"/>
<gene>
    <name evidence="3" type="ORF">BDP55DRAFT_711437</name>
</gene>
<name>A0AAJ0F0L9_9PEZI</name>
<feature type="compositionally biased region" description="Basic residues" evidence="2">
    <location>
        <begin position="211"/>
        <end position="222"/>
    </location>
</feature>
<keyword evidence="1" id="KW-0175">Coiled coil</keyword>
<evidence type="ECO:0000313" key="3">
    <source>
        <dbReference type="EMBL" id="KAK1690821.1"/>
    </source>
</evidence>
<feature type="coiled-coil region" evidence="1">
    <location>
        <begin position="98"/>
        <end position="132"/>
    </location>
</feature>
<evidence type="ECO:0000313" key="4">
    <source>
        <dbReference type="Proteomes" id="UP001224890"/>
    </source>
</evidence>
<dbReference type="EMBL" id="JAHMHR010000005">
    <property type="protein sequence ID" value="KAK1690821.1"/>
    <property type="molecule type" value="Genomic_DNA"/>
</dbReference>
<keyword evidence="4" id="KW-1185">Reference proteome</keyword>
<dbReference type="RefSeq" id="XP_060434516.1">
    <property type="nucleotide sequence ID" value="XM_060578182.1"/>
</dbReference>
<feature type="region of interest" description="Disordered" evidence="2">
    <location>
        <begin position="169"/>
        <end position="222"/>
    </location>
</feature>
<evidence type="ECO:0000256" key="1">
    <source>
        <dbReference type="SAM" id="Coils"/>
    </source>
</evidence>